<sequence length="412" mass="46771">MLLQGGTGIPHLKWFGVEAEYNVMVIDLLGPSLEDLFNYCNRKFTLKTVLMLADQLINRVEYMHSRGFLHRDIKPDNFLMGLGRKANQVYAIDFGLAKKYRDLQTHKHIPYRENKNLTGTARYASVNTHLGVEQSRRDDLESLGYVLMYFLRGSLPWQGLKAGTKKQKYDKISEKKVSTPIEFKVFAPNANVSNALFVKVLCKSYPSEFVSYFHYCRSLRFEDKPDYSYLKRLFRDLFIREGYQFDYVFDWTVLKYPQIGASSRGRHSSGKPGHAGPSAERPAERVSVGKEIRERFSGAVEAFSTKRVSGSSQHDNSRNKGLDNPPEPEKGRNSSRYGSNSRKAVISNGRPSSSGEPTEGRSGRLLSSGGRLTSAQRIQPGYELKSSQTRPAAARGTHEDTFRSFEFLSIRK</sequence>
<feature type="region of interest" description="Disordered" evidence="3">
    <location>
        <begin position="261"/>
        <end position="287"/>
    </location>
</feature>
<dbReference type="AlphaFoldDB" id="A0A8T2ZD49"/>
<keyword evidence="6" id="KW-1185">Reference proteome</keyword>
<evidence type="ECO:0000256" key="1">
    <source>
        <dbReference type="ARBA" id="ARBA00005926"/>
    </source>
</evidence>
<accession>A0A8T2ZD49</accession>
<dbReference type="SUPFAM" id="SSF56112">
    <property type="entry name" value="Protein kinase-like (PK-like)"/>
    <property type="match status" value="1"/>
</dbReference>
<proteinExistence type="inferred from homology"/>
<dbReference type="GO" id="GO:0004674">
    <property type="term" value="F:protein serine/threonine kinase activity"/>
    <property type="evidence" value="ECO:0007669"/>
    <property type="project" value="UniProtKB-EC"/>
</dbReference>
<evidence type="ECO:0000256" key="3">
    <source>
        <dbReference type="SAM" id="MobiDB-lite"/>
    </source>
</evidence>
<dbReference type="SMART" id="SM00220">
    <property type="entry name" value="S_TKc"/>
    <property type="match status" value="1"/>
</dbReference>
<dbReference type="PROSITE" id="PS50011">
    <property type="entry name" value="PROTEIN_KINASE_DOM"/>
    <property type="match status" value="1"/>
</dbReference>
<protein>
    <recommendedName>
        <fullName evidence="2">non-specific serine/threonine protein kinase</fullName>
        <ecNumber evidence="2">2.7.11.1</ecNumber>
    </recommendedName>
</protein>
<dbReference type="EC" id="2.7.11.1" evidence="2"/>
<dbReference type="InterPro" id="IPR000719">
    <property type="entry name" value="Prot_kinase_dom"/>
</dbReference>
<reference evidence="5" key="1">
    <citation type="journal article" date="2021" name="J. Hered.">
        <title>Genome Assembly of Salicaceae Populus deltoides (Eastern Cottonwood) I-69 Based on Nanopore Sequencing and Hi-C Technologies.</title>
        <authorList>
            <person name="Bai S."/>
            <person name="Wu H."/>
            <person name="Zhang J."/>
            <person name="Pan Z."/>
            <person name="Zhao W."/>
            <person name="Li Z."/>
            <person name="Tong C."/>
        </authorList>
    </citation>
    <scope>NUCLEOTIDE SEQUENCE</scope>
    <source>
        <tissue evidence="5">Leaf</tissue>
    </source>
</reference>
<gene>
    <name evidence="5" type="ORF">H0E87_003951</name>
</gene>
<dbReference type="EMBL" id="JACEGQ020000002">
    <property type="protein sequence ID" value="KAH8515298.1"/>
    <property type="molecule type" value="Genomic_DNA"/>
</dbReference>
<dbReference type="InterPro" id="IPR008271">
    <property type="entry name" value="Ser/Thr_kinase_AS"/>
</dbReference>
<dbReference type="InterPro" id="IPR050235">
    <property type="entry name" value="CK1_Ser-Thr_kinase"/>
</dbReference>
<dbReference type="GO" id="GO:0005524">
    <property type="term" value="F:ATP binding"/>
    <property type="evidence" value="ECO:0007669"/>
    <property type="project" value="InterPro"/>
</dbReference>
<dbReference type="PANTHER" id="PTHR11909">
    <property type="entry name" value="CASEIN KINASE-RELATED"/>
    <property type="match status" value="1"/>
</dbReference>
<dbReference type="FunFam" id="1.10.510.10:FF:000596">
    <property type="entry name" value="CK1 family protein kinase"/>
    <property type="match status" value="1"/>
</dbReference>
<organism evidence="5 6">
    <name type="scientific">Populus deltoides</name>
    <name type="common">Eastern poplar</name>
    <name type="synonym">Eastern cottonwood</name>
    <dbReference type="NCBI Taxonomy" id="3696"/>
    <lineage>
        <taxon>Eukaryota</taxon>
        <taxon>Viridiplantae</taxon>
        <taxon>Streptophyta</taxon>
        <taxon>Embryophyta</taxon>
        <taxon>Tracheophyta</taxon>
        <taxon>Spermatophyta</taxon>
        <taxon>Magnoliopsida</taxon>
        <taxon>eudicotyledons</taxon>
        <taxon>Gunneridae</taxon>
        <taxon>Pentapetalae</taxon>
        <taxon>rosids</taxon>
        <taxon>fabids</taxon>
        <taxon>Malpighiales</taxon>
        <taxon>Salicaceae</taxon>
        <taxon>Saliceae</taxon>
        <taxon>Populus</taxon>
    </lineage>
</organism>
<comment type="caution">
    <text evidence="5">The sequence shown here is derived from an EMBL/GenBank/DDBJ whole genome shotgun (WGS) entry which is preliminary data.</text>
</comment>
<dbReference type="PROSITE" id="PS00108">
    <property type="entry name" value="PROTEIN_KINASE_ST"/>
    <property type="match status" value="1"/>
</dbReference>
<evidence type="ECO:0000313" key="5">
    <source>
        <dbReference type="EMBL" id="KAH8515298.1"/>
    </source>
</evidence>
<evidence type="ECO:0000256" key="2">
    <source>
        <dbReference type="ARBA" id="ARBA00012513"/>
    </source>
</evidence>
<evidence type="ECO:0000313" key="6">
    <source>
        <dbReference type="Proteomes" id="UP000807159"/>
    </source>
</evidence>
<dbReference type="InterPro" id="IPR011009">
    <property type="entry name" value="Kinase-like_dom_sf"/>
</dbReference>
<feature type="region of interest" description="Disordered" evidence="3">
    <location>
        <begin position="303"/>
        <end position="398"/>
    </location>
</feature>
<name>A0A8T2ZD49_POPDE</name>
<feature type="compositionally biased region" description="Basic and acidic residues" evidence="3">
    <location>
        <begin position="315"/>
        <end position="332"/>
    </location>
</feature>
<comment type="similarity">
    <text evidence="1">Belongs to the protein kinase superfamily. CK1 Ser/Thr protein kinase family. Casein kinase I subfamily.</text>
</comment>
<dbReference type="Proteomes" id="UP000807159">
    <property type="component" value="Chromosome 2"/>
</dbReference>
<dbReference type="Gene3D" id="1.10.510.10">
    <property type="entry name" value="Transferase(Phosphotransferase) domain 1"/>
    <property type="match status" value="1"/>
</dbReference>
<feature type="domain" description="Protein kinase" evidence="4">
    <location>
        <begin position="1"/>
        <end position="239"/>
    </location>
</feature>
<feature type="compositionally biased region" description="Low complexity" evidence="3">
    <location>
        <begin position="363"/>
        <end position="372"/>
    </location>
</feature>
<dbReference type="Pfam" id="PF00069">
    <property type="entry name" value="Pkinase"/>
    <property type="match status" value="1"/>
</dbReference>
<evidence type="ECO:0000259" key="4">
    <source>
        <dbReference type="PROSITE" id="PS50011"/>
    </source>
</evidence>